<keyword evidence="1" id="KW-0805">Transcription regulation</keyword>
<dbReference type="GO" id="GO:0003677">
    <property type="term" value="F:DNA binding"/>
    <property type="evidence" value="ECO:0007669"/>
    <property type="project" value="UniProtKB-KW"/>
</dbReference>
<dbReference type="PANTHER" id="PTHR31744">
    <property type="entry name" value="PROTEIN CUP-SHAPED COTYLEDON 2-RELATED"/>
    <property type="match status" value="1"/>
</dbReference>
<keyword evidence="2" id="KW-0238">DNA-binding</keyword>
<feature type="region of interest" description="Disordered" evidence="5">
    <location>
        <begin position="324"/>
        <end position="348"/>
    </location>
</feature>
<organism evidence="7 8">
    <name type="scientific">Trapa incisa</name>
    <dbReference type="NCBI Taxonomy" id="236973"/>
    <lineage>
        <taxon>Eukaryota</taxon>
        <taxon>Viridiplantae</taxon>
        <taxon>Streptophyta</taxon>
        <taxon>Embryophyta</taxon>
        <taxon>Tracheophyta</taxon>
        <taxon>Spermatophyta</taxon>
        <taxon>Magnoliopsida</taxon>
        <taxon>eudicotyledons</taxon>
        <taxon>Gunneridae</taxon>
        <taxon>Pentapetalae</taxon>
        <taxon>rosids</taxon>
        <taxon>malvids</taxon>
        <taxon>Myrtales</taxon>
        <taxon>Lythraceae</taxon>
        <taxon>Trapa</taxon>
    </lineage>
</organism>
<evidence type="ECO:0000256" key="2">
    <source>
        <dbReference type="ARBA" id="ARBA00023125"/>
    </source>
</evidence>
<keyword evidence="3" id="KW-0804">Transcription</keyword>
<evidence type="ECO:0000313" key="8">
    <source>
        <dbReference type="Proteomes" id="UP001345219"/>
    </source>
</evidence>
<comment type="caution">
    <text evidence="7">The sequence shown here is derived from an EMBL/GenBank/DDBJ whole genome shotgun (WGS) entry which is preliminary data.</text>
</comment>
<accession>A0AAN7K0Z2</accession>
<dbReference type="InterPro" id="IPR036093">
    <property type="entry name" value="NAC_dom_sf"/>
</dbReference>
<gene>
    <name evidence="7" type="ORF">SAY87_006494</name>
</gene>
<dbReference type="SUPFAM" id="SSF101941">
    <property type="entry name" value="NAC domain"/>
    <property type="match status" value="1"/>
</dbReference>
<name>A0AAN7K0Z2_9MYRT</name>
<dbReference type="Gene3D" id="2.170.150.80">
    <property type="entry name" value="NAC domain"/>
    <property type="match status" value="1"/>
</dbReference>
<evidence type="ECO:0000256" key="5">
    <source>
        <dbReference type="SAM" id="MobiDB-lite"/>
    </source>
</evidence>
<keyword evidence="4" id="KW-0539">Nucleus</keyword>
<evidence type="ECO:0000256" key="1">
    <source>
        <dbReference type="ARBA" id="ARBA00023015"/>
    </source>
</evidence>
<sequence length="446" mass="48560">MAKKEVLPPGVRFHPTDVELLKYYLKKKILGQSCFGAIQEVTIYEYEPSELPSLACLKRSDQKWYFFCHKERKYGHGDRAKRSTRGGFWKTTGKDRPVMHNDVVVGMIKTLIFHEGRAANGSRTDWVMHEYSLKDPDLAAKKIPQDNYVICVIFKKDGLGPRNGAQYGAPFKEQEWEDHEISFQLSSDLLIGATGLIRAPIQDEKQGHFARIQDDSNNDLSKSVDVIGSPHPVSMAHEAEISELSGPVLSTPTAVIGHSNNSTMKVSVHDNNPSWMSLDDILDIINTSVVNNDNQTVAAGPNTDAVLTTTTGPDVHALLATPTAEETQGAAAGSDEAQTTLAGPGGTQTALVDPIVDAALPDTASEEDGIYGDLSPLSVELDVSSPLNVELDANLPPGNGSVHFDGHHLAVGFMELSDLESSFTHVFRKRSYLEMSGINTKMNGHG</sequence>
<evidence type="ECO:0000259" key="6">
    <source>
        <dbReference type="PROSITE" id="PS51005"/>
    </source>
</evidence>
<dbReference type="AlphaFoldDB" id="A0AAN7K0Z2"/>
<dbReference type="EMBL" id="JAXIOK010000013">
    <property type="protein sequence ID" value="KAK4756367.1"/>
    <property type="molecule type" value="Genomic_DNA"/>
</dbReference>
<proteinExistence type="predicted"/>
<dbReference type="GO" id="GO:0006355">
    <property type="term" value="P:regulation of DNA-templated transcription"/>
    <property type="evidence" value="ECO:0007669"/>
    <property type="project" value="InterPro"/>
</dbReference>
<protein>
    <recommendedName>
        <fullName evidence="6">NAC domain-containing protein</fullName>
    </recommendedName>
</protein>
<evidence type="ECO:0000313" key="7">
    <source>
        <dbReference type="EMBL" id="KAK4756367.1"/>
    </source>
</evidence>
<dbReference type="InterPro" id="IPR003441">
    <property type="entry name" value="NAC-dom"/>
</dbReference>
<feature type="domain" description="NAC" evidence="6">
    <location>
        <begin position="7"/>
        <end position="156"/>
    </location>
</feature>
<evidence type="ECO:0000256" key="3">
    <source>
        <dbReference type="ARBA" id="ARBA00023163"/>
    </source>
</evidence>
<dbReference type="Proteomes" id="UP001345219">
    <property type="component" value="Chromosome 6"/>
</dbReference>
<dbReference type="Pfam" id="PF02365">
    <property type="entry name" value="NAM"/>
    <property type="match status" value="1"/>
</dbReference>
<keyword evidence="8" id="KW-1185">Reference proteome</keyword>
<evidence type="ECO:0000256" key="4">
    <source>
        <dbReference type="ARBA" id="ARBA00023242"/>
    </source>
</evidence>
<dbReference type="PROSITE" id="PS51005">
    <property type="entry name" value="NAC"/>
    <property type="match status" value="1"/>
</dbReference>
<dbReference type="PANTHER" id="PTHR31744:SF210">
    <property type="entry name" value="NAC DOMAIN-CONTAINING PROTEIN 86-LIKE"/>
    <property type="match status" value="1"/>
</dbReference>
<reference evidence="7 8" key="1">
    <citation type="journal article" date="2023" name="Hortic Res">
        <title>Pangenome of water caltrop reveals structural variations and asymmetric subgenome divergence after allopolyploidization.</title>
        <authorList>
            <person name="Zhang X."/>
            <person name="Chen Y."/>
            <person name="Wang L."/>
            <person name="Yuan Y."/>
            <person name="Fang M."/>
            <person name="Shi L."/>
            <person name="Lu R."/>
            <person name="Comes H.P."/>
            <person name="Ma Y."/>
            <person name="Chen Y."/>
            <person name="Huang G."/>
            <person name="Zhou Y."/>
            <person name="Zheng Z."/>
            <person name="Qiu Y."/>
        </authorList>
    </citation>
    <scope>NUCLEOTIDE SEQUENCE [LARGE SCALE GENOMIC DNA]</scope>
    <source>
        <tissue evidence="7">Roots</tissue>
    </source>
</reference>